<feature type="region of interest" description="Disordered" evidence="3">
    <location>
        <begin position="40"/>
        <end position="95"/>
    </location>
</feature>
<keyword evidence="4" id="KW-1185">Reference proteome</keyword>
<evidence type="ECO:0000313" key="4">
    <source>
        <dbReference type="Proteomes" id="UP000694865"/>
    </source>
</evidence>
<dbReference type="InterPro" id="IPR012459">
    <property type="entry name" value="Rrp15"/>
</dbReference>
<sequence>MAAPMKQRKLKRRSKPFVKISYDSGSEADVESENEVIDNVADSKHIGDTAVNKSNDTVNTTPSEDVTERLEGNSVIDKQEQDDQTMSGWADAMSKILGRRSKKKLTILSKSREIKKEKEKENEEKLETKQKLERKRNWEQMSRVKPKVTDREYEKSLQRTATRGVVQLFNAVKKQQKTLDTKLKEVGSSERKRTKVLESMTKGDFVDLLKGTAANVISKPDKDLLKMPASLSHNSSAKNKESEPSWSVLREDFMMGAKMKDWDQESDSNDDEDNEVENMSESD</sequence>
<name>A0ABM0GM60_SACKO</name>
<evidence type="ECO:0000313" key="5">
    <source>
        <dbReference type="RefSeq" id="XP_002732980.1"/>
    </source>
</evidence>
<feature type="compositionally biased region" description="Basic and acidic residues" evidence="3">
    <location>
        <begin position="110"/>
        <end position="138"/>
    </location>
</feature>
<feature type="compositionally biased region" description="Basic and acidic residues" evidence="3">
    <location>
        <begin position="66"/>
        <end position="81"/>
    </location>
</feature>
<feature type="compositionally biased region" description="Polar residues" evidence="3">
    <location>
        <begin position="51"/>
        <end position="64"/>
    </location>
</feature>
<evidence type="ECO:0000256" key="2">
    <source>
        <dbReference type="ARBA" id="ARBA00017475"/>
    </source>
</evidence>
<dbReference type="Proteomes" id="UP000694865">
    <property type="component" value="Unplaced"/>
</dbReference>
<feature type="compositionally biased region" description="Acidic residues" evidence="3">
    <location>
        <begin position="264"/>
        <end position="283"/>
    </location>
</feature>
<dbReference type="Pfam" id="PF07890">
    <property type="entry name" value="Rrp15p"/>
    <property type="match status" value="1"/>
</dbReference>
<dbReference type="PANTHER" id="PTHR13245">
    <property type="entry name" value="RRP15-LIKE PROTEIN"/>
    <property type="match status" value="1"/>
</dbReference>
<protein>
    <recommendedName>
        <fullName evidence="2">RRP15-like protein</fullName>
    </recommendedName>
</protein>
<evidence type="ECO:0000256" key="3">
    <source>
        <dbReference type="SAM" id="MobiDB-lite"/>
    </source>
</evidence>
<reference evidence="5" key="1">
    <citation type="submission" date="2025-08" db="UniProtKB">
        <authorList>
            <consortium name="RefSeq"/>
        </authorList>
    </citation>
    <scope>IDENTIFICATION</scope>
    <source>
        <tissue evidence="5">Testes</tissue>
    </source>
</reference>
<evidence type="ECO:0000256" key="1">
    <source>
        <dbReference type="ARBA" id="ARBA00007462"/>
    </source>
</evidence>
<feature type="compositionally biased region" description="Basic and acidic residues" evidence="3">
    <location>
        <begin position="238"/>
        <end position="263"/>
    </location>
</feature>
<organism evidence="4 5">
    <name type="scientific">Saccoglossus kowalevskii</name>
    <name type="common">Acorn worm</name>
    <dbReference type="NCBI Taxonomy" id="10224"/>
    <lineage>
        <taxon>Eukaryota</taxon>
        <taxon>Metazoa</taxon>
        <taxon>Hemichordata</taxon>
        <taxon>Enteropneusta</taxon>
        <taxon>Harrimaniidae</taxon>
        <taxon>Saccoglossus</taxon>
    </lineage>
</organism>
<gene>
    <name evidence="5" type="primary">LOC100372417</name>
</gene>
<dbReference type="RefSeq" id="XP_002732980.1">
    <property type="nucleotide sequence ID" value="XM_002732934.2"/>
</dbReference>
<dbReference type="GeneID" id="100372417"/>
<accession>A0ABM0GM60</accession>
<feature type="region of interest" description="Disordered" evidence="3">
    <location>
        <begin position="228"/>
        <end position="283"/>
    </location>
</feature>
<feature type="region of interest" description="Disordered" evidence="3">
    <location>
        <begin position="110"/>
        <end position="155"/>
    </location>
</feature>
<proteinExistence type="inferred from homology"/>
<dbReference type="PANTHER" id="PTHR13245:SF14">
    <property type="entry name" value="RRP15-LIKE PROTEIN"/>
    <property type="match status" value="1"/>
</dbReference>
<comment type="similarity">
    <text evidence="1">Belongs to the RRP15 family.</text>
</comment>